<feature type="region of interest" description="Disordered" evidence="2">
    <location>
        <begin position="182"/>
        <end position="202"/>
    </location>
</feature>
<dbReference type="Proteomes" id="UP000785679">
    <property type="component" value="Unassembled WGS sequence"/>
</dbReference>
<keyword evidence="1" id="KW-0175">Coiled coil</keyword>
<feature type="region of interest" description="Disordered" evidence="2">
    <location>
        <begin position="702"/>
        <end position="757"/>
    </location>
</feature>
<organism evidence="3 4">
    <name type="scientific">Halteria grandinella</name>
    <dbReference type="NCBI Taxonomy" id="5974"/>
    <lineage>
        <taxon>Eukaryota</taxon>
        <taxon>Sar</taxon>
        <taxon>Alveolata</taxon>
        <taxon>Ciliophora</taxon>
        <taxon>Intramacronucleata</taxon>
        <taxon>Spirotrichea</taxon>
        <taxon>Stichotrichia</taxon>
        <taxon>Sporadotrichida</taxon>
        <taxon>Halteriidae</taxon>
        <taxon>Halteria</taxon>
    </lineage>
</organism>
<dbReference type="EMBL" id="RRYP01001843">
    <property type="protein sequence ID" value="TNV85425.1"/>
    <property type="molecule type" value="Genomic_DNA"/>
</dbReference>
<proteinExistence type="predicted"/>
<accession>A0A8J8P3M7</accession>
<dbReference type="AlphaFoldDB" id="A0A8J8P3M7"/>
<feature type="region of interest" description="Disordered" evidence="2">
    <location>
        <begin position="1"/>
        <end position="26"/>
    </location>
</feature>
<gene>
    <name evidence="3" type="ORF">FGO68_gene7294</name>
</gene>
<feature type="compositionally biased region" description="Polar residues" evidence="2">
    <location>
        <begin position="732"/>
        <end position="745"/>
    </location>
</feature>
<evidence type="ECO:0000313" key="4">
    <source>
        <dbReference type="Proteomes" id="UP000785679"/>
    </source>
</evidence>
<sequence>MVKSPITYKSSASPNSGLNQTNTPSCLNGRQKLISKKLSTNNNPVIEQSPQQVERGITFRMGEILKDDKQQKVDDSGYEQRLNQQFVINQLRDDHLNMIKQKQESGLLHDYHIQLVQLQPVFKQHKATPVKNYPFPINQRALDMPRQMLPIGTSQNILRSALLEDEIPAFSNYPVVFDENFEQQSQSSTPKEEQGSSMISSNTSLDTMTMNVMFSNDPSQARFSLQPSKIEEMKEQFQEVEEVRVLQLRTMPFNYIVESQPYLETHLDSRERLDVVFEQDESSSRVIRKSDAITPRYIETEGSSPVQQIAQIDPLFMNNFTTTANSLGSTIQGGHHRQKSSIHAFSQTSEVAQVNEIDLLSIVEQKVSLYGLLSDSELQQVKSRCQQTHNYSLDFIDGIFCEIQNKFEVQRNEIEQKLSDQIQLQTESDIKTLTQLERSNKILLEENSYLRKRLDCHSSDVDRAEARLKQSELSKLDLDRRYNELQEKLREMQAQCECQQNNFQKSMRSSITPKSLANKQSLENLKQDFDAIVNSQQAFSAFQLKSSECRSLLNELANLILTHQLYSGEEDPAQEQNLTIYSTIGILRKILKQNEKLSDQISHQRDNEFFIDKIMMALMEVLEIDPLDIGITDHFKPSSRSVFPFLIKRINDIMFQAALNNHQKASQPRKGRNSLGFKSSNFTTIGNQLPSDDSMVAHQTPVVQSRRVKKPSVMTSSKTKDQLSAMLRSTPGPLSSQQRKGSTMKVSGVSRMGTLNY</sequence>
<dbReference type="OrthoDB" id="10691157at2759"/>
<evidence type="ECO:0000256" key="1">
    <source>
        <dbReference type="SAM" id="Coils"/>
    </source>
</evidence>
<protein>
    <submittedName>
        <fullName evidence="3">Uncharacterized protein</fullName>
    </submittedName>
</protein>
<comment type="caution">
    <text evidence="3">The sequence shown here is derived from an EMBL/GenBank/DDBJ whole genome shotgun (WGS) entry which is preliminary data.</text>
</comment>
<reference evidence="3" key="1">
    <citation type="submission" date="2019-06" db="EMBL/GenBank/DDBJ databases">
        <authorList>
            <person name="Zheng W."/>
        </authorList>
    </citation>
    <scope>NUCLEOTIDE SEQUENCE</scope>
    <source>
        <strain evidence="3">QDHG01</strain>
    </source>
</reference>
<evidence type="ECO:0000313" key="3">
    <source>
        <dbReference type="EMBL" id="TNV85425.1"/>
    </source>
</evidence>
<evidence type="ECO:0000256" key="2">
    <source>
        <dbReference type="SAM" id="MobiDB-lite"/>
    </source>
</evidence>
<feature type="compositionally biased region" description="Polar residues" evidence="2">
    <location>
        <begin position="7"/>
        <end position="26"/>
    </location>
</feature>
<feature type="coiled-coil region" evidence="1">
    <location>
        <begin position="461"/>
        <end position="502"/>
    </location>
</feature>
<keyword evidence="4" id="KW-1185">Reference proteome</keyword>
<name>A0A8J8P3M7_HALGN</name>